<dbReference type="OrthoDB" id="3255758at2759"/>
<dbReference type="PANTHER" id="PTHR46929:SF3">
    <property type="entry name" value="MYB_SANT-LIKE DOMAIN-CONTAINING PROTEIN"/>
    <property type="match status" value="1"/>
</dbReference>
<feature type="domain" description="Myb/SANT-like" evidence="2">
    <location>
        <begin position="15"/>
        <end position="114"/>
    </location>
</feature>
<dbReference type="EMBL" id="KV423951">
    <property type="protein sequence ID" value="KZT58424.1"/>
    <property type="molecule type" value="Genomic_DNA"/>
</dbReference>
<sequence length="262" mass="29638">MGRKQPSNNKPKVQYWVAEEEEELVDVLTEQAANGNRSDNSFKTSVWQLCADRLAASFPQPAHERKEPTHVRSRWDLLKKHWTIVHSMRILSGFGWVEETQMVYAKEESIWDDYLKAHPEASRFRTKPFPLYDKLTPLCETIVARGDKVVRIRKAPRQATVESSVAEAQVAQPDELDEVANADDEDEEDDDDDDEEVAQPAKASRKRAPSHTPAPRKRACISGAHGLLAVADALQAPKRLLPAMNVQFACWRKSPTSQMKIA</sequence>
<evidence type="ECO:0000259" key="2">
    <source>
        <dbReference type="Pfam" id="PF12776"/>
    </source>
</evidence>
<feature type="compositionally biased region" description="Acidic residues" evidence="1">
    <location>
        <begin position="174"/>
        <end position="197"/>
    </location>
</feature>
<evidence type="ECO:0000256" key="1">
    <source>
        <dbReference type="SAM" id="MobiDB-lite"/>
    </source>
</evidence>
<gene>
    <name evidence="3" type="ORF">CALCODRAFT_539312</name>
</gene>
<dbReference type="AlphaFoldDB" id="A0A165GSL4"/>
<reference evidence="3 4" key="1">
    <citation type="journal article" date="2016" name="Mol. Biol. Evol.">
        <title>Comparative Genomics of Early-Diverging Mushroom-Forming Fungi Provides Insights into the Origins of Lignocellulose Decay Capabilities.</title>
        <authorList>
            <person name="Nagy L.G."/>
            <person name="Riley R."/>
            <person name="Tritt A."/>
            <person name="Adam C."/>
            <person name="Daum C."/>
            <person name="Floudas D."/>
            <person name="Sun H."/>
            <person name="Yadav J.S."/>
            <person name="Pangilinan J."/>
            <person name="Larsson K.H."/>
            <person name="Matsuura K."/>
            <person name="Barry K."/>
            <person name="Labutti K."/>
            <person name="Kuo R."/>
            <person name="Ohm R.A."/>
            <person name="Bhattacharya S.S."/>
            <person name="Shirouzu T."/>
            <person name="Yoshinaga Y."/>
            <person name="Martin F.M."/>
            <person name="Grigoriev I.V."/>
            <person name="Hibbett D.S."/>
        </authorList>
    </citation>
    <scope>NUCLEOTIDE SEQUENCE [LARGE SCALE GENOMIC DNA]</scope>
    <source>
        <strain evidence="3 4">HHB12733</strain>
    </source>
</reference>
<proteinExistence type="predicted"/>
<accession>A0A165GSL4</accession>
<feature type="region of interest" description="Disordered" evidence="1">
    <location>
        <begin position="163"/>
        <end position="218"/>
    </location>
</feature>
<dbReference type="STRING" id="1353952.A0A165GSL4"/>
<organism evidence="3 4">
    <name type="scientific">Calocera cornea HHB12733</name>
    <dbReference type="NCBI Taxonomy" id="1353952"/>
    <lineage>
        <taxon>Eukaryota</taxon>
        <taxon>Fungi</taxon>
        <taxon>Dikarya</taxon>
        <taxon>Basidiomycota</taxon>
        <taxon>Agaricomycotina</taxon>
        <taxon>Dacrymycetes</taxon>
        <taxon>Dacrymycetales</taxon>
        <taxon>Dacrymycetaceae</taxon>
        <taxon>Calocera</taxon>
    </lineage>
</organism>
<evidence type="ECO:0000313" key="3">
    <source>
        <dbReference type="EMBL" id="KZT58424.1"/>
    </source>
</evidence>
<dbReference type="InParanoid" id="A0A165GSL4"/>
<dbReference type="PANTHER" id="PTHR46929">
    <property type="entry name" value="EXPRESSED PROTEIN"/>
    <property type="match status" value="1"/>
</dbReference>
<dbReference type="Proteomes" id="UP000076842">
    <property type="component" value="Unassembled WGS sequence"/>
</dbReference>
<feature type="compositionally biased region" description="Basic residues" evidence="1">
    <location>
        <begin position="203"/>
        <end position="218"/>
    </location>
</feature>
<keyword evidence="4" id="KW-1185">Reference proteome</keyword>
<name>A0A165GSL4_9BASI</name>
<dbReference type="InterPro" id="IPR024752">
    <property type="entry name" value="Myb/SANT-like_dom"/>
</dbReference>
<protein>
    <recommendedName>
        <fullName evidence="2">Myb/SANT-like domain-containing protein</fullName>
    </recommendedName>
</protein>
<evidence type="ECO:0000313" key="4">
    <source>
        <dbReference type="Proteomes" id="UP000076842"/>
    </source>
</evidence>
<dbReference type="Pfam" id="PF12776">
    <property type="entry name" value="Myb_DNA-bind_3"/>
    <property type="match status" value="1"/>
</dbReference>